<comment type="subcellular location">
    <subcellularLocation>
        <location evidence="1">Membrane</location>
        <topology evidence="1">Multi-pass membrane protein</topology>
    </subcellularLocation>
</comment>
<keyword evidence="16" id="KW-1185">Reference proteome</keyword>
<keyword evidence="3" id="KW-0633">Potassium transport</keyword>
<dbReference type="GO" id="GO:0006885">
    <property type="term" value="P:regulation of pH"/>
    <property type="evidence" value="ECO:0007669"/>
    <property type="project" value="TreeGrafter"/>
</dbReference>
<dbReference type="Pfam" id="PF00999">
    <property type="entry name" value="Na_H_Exchanger"/>
    <property type="match status" value="1"/>
</dbReference>
<dbReference type="GO" id="GO:0012505">
    <property type="term" value="C:endomembrane system"/>
    <property type="evidence" value="ECO:0007669"/>
    <property type="project" value="TreeGrafter"/>
</dbReference>
<feature type="transmembrane region" description="Helical" evidence="11">
    <location>
        <begin position="264"/>
        <end position="294"/>
    </location>
</feature>
<accession>A0AAV1DG01</accession>
<evidence type="ECO:0000256" key="11">
    <source>
        <dbReference type="SAM" id="Phobius"/>
    </source>
</evidence>
<dbReference type="PANTHER" id="PTHR32468:SF82">
    <property type="entry name" value="CATION_H(+) ANTIPORTER 15-LIKE"/>
    <property type="match status" value="1"/>
</dbReference>
<dbReference type="InterPro" id="IPR057291">
    <property type="entry name" value="CHX17_2nd"/>
</dbReference>
<feature type="transmembrane region" description="Helical" evidence="11">
    <location>
        <begin position="314"/>
        <end position="331"/>
    </location>
</feature>
<evidence type="ECO:0000313" key="15">
    <source>
        <dbReference type="EMBL" id="CAI9105945.1"/>
    </source>
</evidence>
<dbReference type="GO" id="GO:0016020">
    <property type="term" value="C:membrane"/>
    <property type="evidence" value="ECO:0007669"/>
    <property type="project" value="UniProtKB-SubCell"/>
</dbReference>
<evidence type="ECO:0000259" key="13">
    <source>
        <dbReference type="Pfam" id="PF23256"/>
    </source>
</evidence>
<evidence type="ECO:0000259" key="14">
    <source>
        <dbReference type="Pfam" id="PF23259"/>
    </source>
</evidence>
<evidence type="ECO:0000256" key="1">
    <source>
        <dbReference type="ARBA" id="ARBA00004141"/>
    </source>
</evidence>
<evidence type="ECO:0000256" key="4">
    <source>
        <dbReference type="ARBA" id="ARBA00022692"/>
    </source>
</evidence>
<dbReference type="PANTHER" id="PTHR32468">
    <property type="entry name" value="CATION/H + ANTIPORTER"/>
    <property type="match status" value="1"/>
</dbReference>
<feature type="transmembrane region" description="Helical" evidence="11">
    <location>
        <begin position="414"/>
        <end position="433"/>
    </location>
</feature>
<reference evidence="15" key="1">
    <citation type="submission" date="2023-03" db="EMBL/GenBank/DDBJ databases">
        <authorList>
            <person name="Julca I."/>
        </authorList>
    </citation>
    <scope>NUCLEOTIDE SEQUENCE</scope>
</reference>
<feature type="domain" description="Cation/H+ exchanger transmembrane" evidence="12">
    <location>
        <begin position="54"/>
        <end position="428"/>
    </location>
</feature>
<sequence>MDYISANIDLQELYNEIRCHADTIYRFNGVWEGPNPLSPIVPLFLVQLTIAVLFFRLLIVALRPFNQPPFVAEILGGLLISPSAFGKMSFFKNLVFPAYYMHVLEPMAHYALMLYAFLMGLQMDIRAITRSGTQAMHVAFAGVFIPFIIGSTLYFVSINDTNKLTGAFFWGAALSVTGFPILARILEKQKILLTEIGKTALASALLSDVFSWFFLAIAFAMTVPHTLWIIVTTSALVLLSTLYVRPALGWIVHKTPVGQGYSEYYICCILTGVSLMGVITDACGTHPMIGAFIFGLIIPNDILESLLLDRLSDFVHGILMPVFFVVCGLRANLDEIGTSVDSWVKVALVIIFAFGAKIVGAVAVFFLHDLQPSQAVAVGILTNTKSTVALIILEVGLTQGRVEHQALSTKSYTLMMVAILVMTMVVTPAISLYRPSKNQIPYKRRTIQKAKSDEELRVLACIYDTKNVPSIINLLDVSNSTQRSPISIFVLHLIELTGRASAMLVIHTSNRSGPRNNLSYVEAQTDQIASAFDNFELRSEGLHTQVLAARSPYATMDEDICSIANDKRATIIILPFNRQQSQQDKDMEDLNPSAEQNVNESVMANAPCTVGILVDRGGFSDPTNQIHDRKIAMLFFGGPDDREALAYAWRMAEHPDTELRVLRFIPSQELNMGGEGGEFIEKDNEFNIEVDTKRDQAVDDDFLNKFRVSTVNDSSVRYVELVLNDEEEAVKAIKDMDHEDHDLYIVGKGRGVISPLTAGLTDWCDCPELGPIGDLLVTSEFESTFSVLVVQQYLKSSTSSTSSMDDNMFGSTDSVSQRKNEADFKNSASESETVEPFASFRKRDPYNST</sequence>
<keyword evidence="4 11" id="KW-0812">Transmembrane</keyword>
<feature type="transmembrane region" description="Helical" evidence="11">
    <location>
        <begin position="373"/>
        <end position="393"/>
    </location>
</feature>
<comment type="similarity">
    <text evidence="9">Belongs to the monovalent cation:proton antiporter 2 (CPA2) transporter (TC 2.A.37) family. CHX (TC 2.A.37.4) subfamily.</text>
</comment>
<feature type="transmembrane region" description="Helical" evidence="11">
    <location>
        <begin position="107"/>
        <end position="125"/>
    </location>
</feature>
<dbReference type="InterPro" id="IPR038770">
    <property type="entry name" value="Na+/solute_symporter_sf"/>
</dbReference>
<feature type="transmembrane region" description="Helical" evidence="11">
    <location>
        <begin position="199"/>
        <end position="221"/>
    </location>
</feature>
<dbReference type="Proteomes" id="UP001161247">
    <property type="component" value="Chromosome 5"/>
</dbReference>
<evidence type="ECO:0000256" key="7">
    <source>
        <dbReference type="ARBA" id="ARBA00023065"/>
    </source>
</evidence>
<dbReference type="Gene3D" id="3.40.50.12370">
    <property type="match status" value="1"/>
</dbReference>
<evidence type="ECO:0000256" key="6">
    <source>
        <dbReference type="ARBA" id="ARBA00022989"/>
    </source>
</evidence>
<dbReference type="GO" id="GO:0006813">
    <property type="term" value="P:potassium ion transport"/>
    <property type="evidence" value="ECO:0007669"/>
    <property type="project" value="UniProtKB-KW"/>
</dbReference>
<feature type="transmembrane region" description="Helical" evidence="11">
    <location>
        <begin position="40"/>
        <end position="62"/>
    </location>
</feature>
<keyword evidence="7" id="KW-0406">Ion transport</keyword>
<evidence type="ECO:0000256" key="8">
    <source>
        <dbReference type="ARBA" id="ARBA00023136"/>
    </source>
</evidence>
<evidence type="ECO:0000313" key="16">
    <source>
        <dbReference type="Proteomes" id="UP001161247"/>
    </source>
</evidence>
<name>A0AAV1DG01_OLDCO</name>
<feature type="transmembrane region" description="Helical" evidence="11">
    <location>
        <begin position="74"/>
        <end position="95"/>
    </location>
</feature>
<evidence type="ECO:0000256" key="5">
    <source>
        <dbReference type="ARBA" id="ARBA00022958"/>
    </source>
</evidence>
<feature type="transmembrane region" description="Helical" evidence="11">
    <location>
        <begin position="343"/>
        <end position="367"/>
    </location>
</feature>
<dbReference type="InterPro" id="IPR057290">
    <property type="entry name" value="CHX17_C"/>
</dbReference>
<keyword evidence="8 11" id="KW-0472">Membrane</keyword>
<evidence type="ECO:0000259" key="12">
    <source>
        <dbReference type="Pfam" id="PF00999"/>
    </source>
</evidence>
<feature type="domain" description="Cation/H(+) antiporter C-terminal" evidence="14">
    <location>
        <begin position="631"/>
        <end position="794"/>
    </location>
</feature>
<feature type="region of interest" description="Disordered" evidence="10">
    <location>
        <begin position="798"/>
        <end position="849"/>
    </location>
</feature>
<dbReference type="InterPro" id="IPR006153">
    <property type="entry name" value="Cation/H_exchanger_TM"/>
</dbReference>
<dbReference type="Gene3D" id="1.20.1530.20">
    <property type="match status" value="1"/>
</dbReference>
<keyword evidence="5" id="KW-0630">Potassium</keyword>
<dbReference type="EMBL" id="OX459122">
    <property type="protein sequence ID" value="CAI9105945.1"/>
    <property type="molecule type" value="Genomic_DNA"/>
</dbReference>
<dbReference type="Pfam" id="PF23259">
    <property type="entry name" value="CHX17_C"/>
    <property type="match status" value="1"/>
</dbReference>
<evidence type="ECO:0000256" key="3">
    <source>
        <dbReference type="ARBA" id="ARBA00022538"/>
    </source>
</evidence>
<organism evidence="15 16">
    <name type="scientific">Oldenlandia corymbosa var. corymbosa</name>
    <dbReference type="NCBI Taxonomy" id="529605"/>
    <lineage>
        <taxon>Eukaryota</taxon>
        <taxon>Viridiplantae</taxon>
        <taxon>Streptophyta</taxon>
        <taxon>Embryophyta</taxon>
        <taxon>Tracheophyta</taxon>
        <taxon>Spermatophyta</taxon>
        <taxon>Magnoliopsida</taxon>
        <taxon>eudicotyledons</taxon>
        <taxon>Gunneridae</taxon>
        <taxon>Pentapetalae</taxon>
        <taxon>asterids</taxon>
        <taxon>lamiids</taxon>
        <taxon>Gentianales</taxon>
        <taxon>Rubiaceae</taxon>
        <taxon>Rubioideae</taxon>
        <taxon>Spermacoceae</taxon>
        <taxon>Hedyotis-Oldenlandia complex</taxon>
        <taxon>Oldenlandia</taxon>
    </lineage>
</organism>
<feature type="domain" description="Cation/H(+) antiporter central" evidence="13">
    <location>
        <begin position="486"/>
        <end position="617"/>
    </location>
</feature>
<protein>
    <submittedName>
        <fullName evidence="15">OLC1v1004983C1</fullName>
    </submittedName>
</protein>
<dbReference type="GO" id="GO:0015297">
    <property type="term" value="F:antiporter activity"/>
    <property type="evidence" value="ECO:0007669"/>
    <property type="project" value="InterPro"/>
</dbReference>
<keyword evidence="2" id="KW-0813">Transport</keyword>
<dbReference type="AlphaFoldDB" id="A0AAV1DG01"/>
<evidence type="ECO:0000256" key="2">
    <source>
        <dbReference type="ARBA" id="ARBA00022448"/>
    </source>
</evidence>
<keyword evidence="6 11" id="KW-1133">Transmembrane helix</keyword>
<feature type="transmembrane region" description="Helical" evidence="11">
    <location>
        <begin position="137"/>
        <end position="156"/>
    </location>
</feature>
<evidence type="ECO:0000256" key="9">
    <source>
        <dbReference type="ARBA" id="ARBA00038341"/>
    </source>
</evidence>
<feature type="transmembrane region" description="Helical" evidence="11">
    <location>
        <begin position="168"/>
        <end position="187"/>
    </location>
</feature>
<proteinExistence type="inferred from homology"/>
<evidence type="ECO:0000256" key="10">
    <source>
        <dbReference type="SAM" id="MobiDB-lite"/>
    </source>
</evidence>
<dbReference type="Pfam" id="PF23256">
    <property type="entry name" value="CHX17_2nd"/>
    <property type="match status" value="1"/>
</dbReference>
<gene>
    <name evidence="15" type="ORF">OLC1_LOCUS14540</name>
</gene>
<dbReference type="InterPro" id="IPR050794">
    <property type="entry name" value="CPA2_transporter"/>
</dbReference>
<feature type="transmembrane region" description="Helical" evidence="11">
    <location>
        <begin position="227"/>
        <end position="252"/>
    </location>
</feature>
<dbReference type="GO" id="GO:1902600">
    <property type="term" value="P:proton transmembrane transport"/>
    <property type="evidence" value="ECO:0007669"/>
    <property type="project" value="InterPro"/>
</dbReference>